<gene>
    <name evidence="3" type="primary">ycf2</name>
</gene>
<geneLocation type="plastid" evidence="3"/>
<dbReference type="SUPFAM" id="SSF52540">
    <property type="entry name" value="P-loop containing nucleoside triphosphate hydrolases"/>
    <property type="match status" value="1"/>
</dbReference>
<dbReference type="InterPro" id="IPR003959">
    <property type="entry name" value="ATPase_AAA_core"/>
</dbReference>
<feature type="region of interest" description="Disordered" evidence="1">
    <location>
        <begin position="560"/>
        <end position="581"/>
    </location>
</feature>
<protein>
    <submittedName>
        <fullName evidence="3">Conserved hypothetical chloroplast protein Ycf2</fullName>
    </submittedName>
</protein>
<name>A0A7U3VID5_9TRAC</name>
<feature type="domain" description="ATPase AAA-type core" evidence="2">
    <location>
        <begin position="1137"/>
        <end position="1282"/>
    </location>
</feature>
<organism evidence="3">
    <name type="scientific">Selaginella nipponica</name>
    <dbReference type="NCBI Taxonomy" id="872861"/>
    <lineage>
        <taxon>Eukaryota</taxon>
        <taxon>Viridiplantae</taxon>
        <taxon>Streptophyta</taxon>
        <taxon>Embryophyta</taxon>
        <taxon>Tracheophyta</taxon>
        <taxon>Lycopodiopsida</taxon>
        <taxon>Selaginellales</taxon>
        <taxon>Selaginellaceae</taxon>
        <taxon>Selaginella</taxon>
    </lineage>
</organism>
<keyword evidence="3" id="KW-0934">Plastid</keyword>
<reference evidence="3" key="1">
    <citation type="journal article" date="2021" name="Plant J.">
        <title>Distinctive evolutionary pattern of organelle genomes linked to the nuclear genome in Selaginellaceae.</title>
        <authorList>
            <person name="Kang J.-S."/>
            <person name="Zhang H.-R."/>
            <person name="Wang Y.-R."/>
            <person name="Liang S.-Q."/>
            <person name="Mao Z.-Y."/>
            <person name="Zhang X.-C."/>
            <person name="Xiang Q.-P."/>
        </authorList>
    </citation>
    <scope>NUCLEOTIDE SEQUENCE</scope>
    <source>
        <strain evidence="3">110-kb</strain>
    </source>
</reference>
<evidence type="ECO:0000313" key="3">
    <source>
        <dbReference type="EMBL" id="QQP00279.1"/>
    </source>
</evidence>
<dbReference type="InterPro" id="IPR027417">
    <property type="entry name" value="P-loop_NTPase"/>
</dbReference>
<sequence length="1841" mass="205149">MDEQSSVEAAGVKREIDKHCRGFWGVDWTLGSLTAAVPSNRKEHLPDPSHQFLVPNSLVLLLALPVLWEGCADGGGARGINRKPHHPLVLERERVCTVRTSRSGCEQGMHGRRSGSQADVSMNKLNVGVHTAAKPIQNIVGESKTSRGVSPFRYLRYFGRSGDGYRVFDVWATREYRNIRFDCSCAEPHTGSKNECSEQKPYLLACTNRCTCFPFQSAPRAVCGGYISHNDSIEEFRAVLDRSIPLKLSHNHRFVPQVHPAARDVLSGAYHVSVSIFGDRNRMNANLPIPSRIPPSASLTYAGGSEERLPGGIVREGFITTSWKKADSGDFRITGHGIGTVTNWRESSQSGIYRIRLNFNELVNVLSCLGRKLFCHPKTKIRIFRMGYEGFRNAVNQHPLNRRETSETNHWLNDRRSRGDGDKYVDLHLKVYEWFNNAGGSRVFAGYSMPRRNYSMTVYDRAEFTAGPDPIGQWGSSMKCVKFSFICERLNLMIHESEDADSPSDPTNNTMIFHLETNCGVSGNHKPSQSPDELEASSLSNNATVVDKFITGLPRVRNEPDEAGCVRRPSRDTTLAMPGRYNRFDPAKRIDMGSLTCPRAANTPRSPDHLQLGRRRRPSPPRIRNRVGGALENNSFAYRQSRNLLSVRAPLTSAEGRRLVLLSRRVISIIQSQISYYVLYPNHSQGRDRPFALARYARELLHLCSAQTNSLLFRGETKVGPTGNLSITKPFQKQRISNLGGITRCWPHACAKVIAPATGTGGCHDSRDGTGFSSSGPMRCRSRAVKGIGIQNKPKDTLYCTRKSSASSTDLSPIGRGGVAETAEFDSFEDDTSPKLYPPSRPNEPVEGAEMFVAKGGDNNAFEGYKLFRAYTPPRLPTRERWKYRGAIPEAFEDNASPRGNDRTNIMNVRLINIDQSSCGPAIQWLSRNNCHNDEYLTMGLLLFALLVLGKGSSYIDLWKRLAVIRYLTDALRKYRSDRLMHWGIIHYSIGWRNRFYLSPPTNIKRFVKNIGYFIRTGERTNVWSDVSESLDLYPTVKALPIGFLITGANIYRNELDFSHNHYKNDSGHRIAQEQGLYYLRYLAEGCDNGIAHYPLHHSDSRNWVSLAFWQRVTSLNYTCRIPPVQVRSGFSPSRGILLIGSAETGRSYLMNDLAADFDAHLIPISMSDLYEDERDLTMDDISMNGMRLLAASLCRFIFVLGLTEKMPPCVIWIRDMHELDLKGERFARPVGTELALRSFLILLAGFATCTPGTIVTGSTHLPGEMDPSLICANRLDRLIDVRALSILRRQKEFPALLRSRRFDLLLEDDNFYLISAFGYIIMCYYARDLASLAHEALLISISHSVVYGHAIGSVPLRQVIPDHDVCMDTGSNYSEEYVYRVGRAVAHSTVIGIIPTSPSSPKGGEMKDPPPDNKIECLPAWYSEPFIAESTKRGFTRLSRVLGSLAGSARYDWSIVDDQRDDSNNSVRSAAEYDSTSVARGASENIVAECLWSETHSGGSTGSGEVGFVPCLQTRTPPPGTAWNAISVVPSPVLDEEGFGMTNDTTACASVLCPRPVSNISDWVQTAASARGKRTLANHLRMNPDSVRASCHPLCYAYKRILSQRLSRMLEGAESRSESMPSKDRPGIPGVHIPIGCGIGYRQSDQSVLPTGKRFVWYGPPSRDCTFAFSHQPFMDQVELISDQGGSMPKGLHAVRGNNIGFCVGADQQSSAHDIDDLVPRVASAGESTAAKRAAGIYSESAGRRQSAEMLERTDDIGFRSERTHLFHPVYLYQAWAVFESPLDTFARSESPNHERWLEAAPNDPPTHSILSESHRYLLKNTRVADRMPLHQAIGVCSKN</sequence>
<dbReference type="Pfam" id="PF00004">
    <property type="entry name" value="AAA"/>
    <property type="match status" value="1"/>
</dbReference>
<evidence type="ECO:0000259" key="2">
    <source>
        <dbReference type="Pfam" id="PF00004"/>
    </source>
</evidence>
<evidence type="ECO:0000256" key="1">
    <source>
        <dbReference type="SAM" id="MobiDB-lite"/>
    </source>
</evidence>
<proteinExistence type="predicted"/>
<dbReference type="GO" id="GO:0005524">
    <property type="term" value="F:ATP binding"/>
    <property type="evidence" value="ECO:0007669"/>
    <property type="project" value="InterPro"/>
</dbReference>
<dbReference type="Gene3D" id="3.40.50.300">
    <property type="entry name" value="P-loop containing nucleotide triphosphate hydrolases"/>
    <property type="match status" value="1"/>
</dbReference>
<dbReference type="GO" id="GO:0016887">
    <property type="term" value="F:ATP hydrolysis activity"/>
    <property type="evidence" value="ECO:0007669"/>
    <property type="project" value="InterPro"/>
</dbReference>
<dbReference type="EMBL" id="MK293726">
    <property type="protein sequence ID" value="QQP00279.1"/>
    <property type="molecule type" value="Genomic_DNA"/>
</dbReference>
<accession>A0A7U3VID5</accession>
<feature type="compositionally biased region" description="Basic residues" evidence="1">
    <location>
        <begin position="612"/>
        <end position="625"/>
    </location>
</feature>
<feature type="region of interest" description="Disordered" evidence="1">
    <location>
        <begin position="595"/>
        <end position="627"/>
    </location>
</feature>
<feature type="region of interest" description="Disordered" evidence="1">
    <location>
        <begin position="824"/>
        <end position="843"/>
    </location>
</feature>